<accession>A0A6A6G1Y6</accession>
<name>A0A6A6G1Y6_9PEZI</name>
<sequence length="288" mass="31778">MSDRIHQRMVADMLDTMYTSIGSGGFTEDLVWPYINSTGASWFGKNDRLTKTHATGDGRLIATSLYCGSRESKGDPEDSDPPLTLLFLADWYRDGWFDEKGSALLSHLSILQSSLQGEVENHEPGDTAHPIIVVILAFLHDLSSRLNSLPLAMVICMMDYLVVNFSCEGKGWSGYLNDIQGTAKELDNMSLLGRVSLGRLIGTIVATGQQVKPVASIPADLQQEIVSKEFFIEALAAARDWAVGKQIVVGLLGDEEKTYLIHDIPYTFDDDFRVAEPEAAYTVLIQKK</sequence>
<evidence type="ECO:0000313" key="1">
    <source>
        <dbReference type="EMBL" id="KAF2219609.1"/>
    </source>
</evidence>
<keyword evidence="2" id="KW-1185">Reference proteome</keyword>
<protein>
    <submittedName>
        <fullName evidence="1">Uncharacterized protein</fullName>
    </submittedName>
</protein>
<proteinExistence type="predicted"/>
<dbReference type="AlphaFoldDB" id="A0A6A6G1Y6"/>
<dbReference type="Proteomes" id="UP000799538">
    <property type="component" value="Unassembled WGS sequence"/>
</dbReference>
<evidence type="ECO:0000313" key="2">
    <source>
        <dbReference type="Proteomes" id="UP000799538"/>
    </source>
</evidence>
<gene>
    <name evidence="1" type="ORF">BDZ85DRAFT_252815</name>
</gene>
<dbReference type="EMBL" id="ML992516">
    <property type="protein sequence ID" value="KAF2219609.1"/>
    <property type="molecule type" value="Genomic_DNA"/>
</dbReference>
<organism evidence="1 2">
    <name type="scientific">Elsinoe ampelina</name>
    <dbReference type="NCBI Taxonomy" id="302913"/>
    <lineage>
        <taxon>Eukaryota</taxon>
        <taxon>Fungi</taxon>
        <taxon>Dikarya</taxon>
        <taxon>Ascomycota</taxon>
        <taxon>Pezizomycotina</taxon>
        <taxon>Dothideomycetes</taxon>
        <taxon>Dothideomycetidae</taxon>
        <taxon>Myriangiales</taxon>
        <taxon>Elsinoaceae</taxon>
        <taxon>Elsinoe</taxon>
    </lineage>
</organism>
<reference evidence="2" key="1">
    <citation type="journal article" date="2020" name="Stud. Mycol.">
        <title>101 Dothideomycetes genomes: A test case for predicting lifestyles and emergence of pathogens.</title>
        <authorList>
            <person name="Haridas S."/>
            <person name="Albert R."/>
            <person name="Binder M."/>
            <person name="Bloem J."/>
            <person name="LaButti K."/>
            <person name="Salamov A."/>
            <person name="Andreopoulos B."/>
            <person name="Baker S."/>
            <person name="Barry K."/>
            <person name="Bills G."/>
            <person name="Bluhm B."/>
            <person name="Cannon C."/>
            <person name="Castanera R."/>
            <person name="Culley D."/>
            <person name="Daum C."/>
            <person name="Ezra D."/>
            <person name="Gonzalez J."/>
            <person name="Henrissat B."/>
            <person name="Kuo A."/>
            <person name="Liang C."/>
            <person name="Lipzen A."/>
            <person name="Lutzoni F."/>
            <person name="Magnuson J."/>
            <person name="Mondo S."/>
            <person name="Nolan M."/>
            <person name="Ohm R."/>
            <person name="Pangilinan J."/>
            <person name="Park H.-J."/>
            <person name="Ramirez L."/>
            <person name="Alfaro M."/>
            <person name="Sun H."/>
            <person name="Tritt A."/>
            <person name="Yoshinaga Y."/>
            <person name="Zwiers L.-H."/>
            <person name="Turgeon B."/>
            <person name="Goodwin S."/>
            <person name="Spatafora J."/>
            <person name="Crous P."/>
            <person name="Grigoriev I."/>
        </authorList>
    </citation>
    <scope>NUCLEOTIDE SEQUENCE [LARGE SCALE GENOMIC DNA]</scope>
    <source>
        <strain evidence="2">CECT 20119</strain>
    </source>
</reference>